<organism evidence="3 4">
    <name type="scientific">Pedobacter caeni</name>
    <dbReference type="NCBI Taxonomy" id="288992"/>
    <lineage>
        <taxon>Bacteria</taxon>
        <taxon>Pseudomonadati</taxon>
        <taxon>Bacteroidota</taxon>
        <taxon>Sphingobacteriia</taxon>
        <taxon>Sphingobacteriales</taxon>
        <taxon>Sphingobacteriaceae</taxon>
        <taxon>Pedobacter</taxon>
    </lineage>
</organism>
<feature type="transmembrane region" description="Helical" evidence="1">
    <location>
        <begin position="243"/>
        <end position="265"/>
    </location>
</feature>
<feature type="transmembrane region" description="Helical" evidence="1">
    <location>
        <begin position="101"/>
        <end position="126"/>
    </location>
</feature>
<protein>
    <submittedName>
        <fullName evidence="3">GHKL domain-containing protein</fullName>
    </submittedName>
</protein>
<feature type="domain" description="Signal transduction histidine kinase internal region" evidence="2">
    <location>
        <begin position="288"/>
        <end position="366"/>
    </location>
</feature>
<keyword evidence="4" id="KW-1185">Reference proteome</keyword>
<feature type="transmembrane region" description="Helical" evidence="1">
    <location>
        <begin position="209"/>
        <end position="231"/>
    </location>
</feature>
<dbReference type="InterPro" id="IPR050640">
    <property type="entry name" value="Bact_2-comp_sensor_kinase"/>
</dbReference>
<feature type="transmembrane region" description="Helical" evidence="1">
    <location>
        <begin position="34"/>
        <end position="55"/>
    </location>
</feature>
<dbReference type="STRING" id="288992.SAMN04488522_101553"/>
<dbReference type="InterPro" id="IPR036890">
    <property type="entry name" value="HATPase_C_sf"/>
</dbReference>
<dbReference type="InterPro" id="IPR010559">
    <property type="entry name" value="Sig_transdc_His_kin_internal"/>
</dbReference>
<sequence>MKTAIYTIIHISVWLMVYSLTLKIASTSFFYNPVMWITGILAFYTNIYVFIPAYVRNSSRWFKHACLTLLMIMVLSSIEFGLDYLLKLEPVFIRGRSPNTFIEIIIIFGAIAFVKTIIVMPLSYLFQFIKDLIVYKKVSVFAEISLHILIIAMFYLLRIMEYPQFAPEKTPFLFLFKAVYSFILVTISLSFFYLNSFWFIPSFLTRRKYILYFSLLMLMIAGSVLLEWAIYSIPVFSPQQTNVLTKTIAPSLVFKLLILLASFLYRFTKDWFKHENLRKKLESEKLLAELDLLKLQVHPHFLFNTLNNIYSQAMQEDSPKTVQSIARLSGLMRYMLEECSQDLVLINRELAYIQDYISLQKLRIDQHNQIKTDYKTDQSDTLLIVPMLLVPFIENAFKYGISNKVASFIHMKIEVSDDKLLFSIQNPIHERKNMQISTGLGLLNVRQRLTHSYPDNHKLSINDKDGIFNVNLTIKLSYGLHSNRR</sequence>
<keyword evidence="1" id="KW-1133">Transmembrane helix</keyword>
<dbReference type="GO" id="GO:0000155">
    <property type="term" value="F:phosphorelay sensor kinase activity"/>
    <property type="evidence" value="ECO:0007669"/>
    <property type="project" value="InterPro"/>
</dbReference>
<reference evidence="4" key="1">
    <citation type="submission" date="2016-11" db="EMBL/GenBank/DDBJ databases">
        <authorList>
            <person name="Varghese N."/>
            <person name="Submissions S."/>
        </authorList>
    </citation>
    <scope>NUCLEOTIDE SEQUENCE [LARGE SCALE GENOMIC DNA]</scope>
    <source>
        <strain evidence="4">DSM 16990</strain>
    </source>
</reference>
<proteinExistence type="predicted"/>
<dbReference type="Gene3D" id="3.30.565.10">
    <property type="entry name" value="Histidine kinase-like ATPase, C-terminal domain"/>
    <property type="match status" value="1"/>
</dbReference>
<dbReference type="Proteomes" id="UP000184287">
    <property type="component" value="Unassembled WGS sequence"/>
</dbReference>
<evidence type="ECO:0000256" key="1">
    <source>
        <dbReference type="SAM" id="Phobius"/>
    </source>
</evidence>
<feature type="transmembrane region" description="Helical" evidence="1">
    <location>
        <begin position="138"/>
        <end position="158"/>
    </location>
</feature>
<dbReference type="PANTHER" id="PTHR34220:SF7">
    <property type="entry name" value="SENSOR HISTIDINE KINASE YPDA"/>
    <property type="match status" value="1"/>
</dbReference>
<feature type="transmembrane region" description="Helical" evidence="1">
    <location>
        <begin position="67"/>
        <end position="86"/>
    </location>
</feature>
<name>A0A1M4UGL1_9SPHI</name>
<keyword evidence="1" id="KW-0812">Transmembrane</keyword>
<dbReference type="AlphaFoldDB" id="A0A1M4UGL1"/>
<dbReference type="EMBL" id="FQUQ01000001">
    <property type="protein sequence ID" value="SHE55856.1"/>
    <property type="molecule type" value="Genomic_DNA"/>
</dbReference>
<feature type="transmembrane region" description="Helical" evidence="1">
    <location>
        <begin position="178"/>
        <end position="200"/>
    </location>
</feature>
<dbReference type="Pfam" id="PF06580">
    <property type="entry name" value="His_kinase"/>
    <property type="match status" value="1"/>
</dbReference>
<feature type="transmembrane region" description="Helical" evidence="1">
    <location>
        <begin position="5"/>
        <end position="22"/>
    </location>
</feature>
<gene>
    <name evidence="3" type="ORF">SAMN04488522_101553</name>
</gene>
<evidence type="ECO:0000313" key="4">
    <source>
        <dbReference type="Proteomes" id="UP000184287"/>
    </source>
</evidence>
<dbReference type="GO" id="GO:0016020">
    <property type="term" value="C:membrane"/>
    <property type="evidence" value="ECO:0007669"/>
    <property type="project" value="InterPro"/>
</dbReference>
<dbReference type="PANTHER" id="PTHR34220">
    <property type="entry name" value="SENSOR HISTIDINE KINASE YPDA"/>
    <property type="match status" value="1"/>
</dbReference>
<keyword evidence="1" id="KW-0472">Membrane</keyword>
<evidence type="ECO:0000313" key="3">
    <source>
        <dbReference type="EMBL" id="SHE55856.1"/>
    </source>
</evidence>
<accession>A0A1M4UGL1</accession>
<dbReference type="SUPFAM" id="SSF55874">
    <property type="entry name" value="ATPase domain of HSP90 chaperone/DNA topoisomerase II/histidine kinase"/>
    <property type="match status" value="1"/>
</dbReference>
<evidence type="ECO:0000259" key="2">
    <source>
        <dbReference type="Pfam" id="PF06580"/>
    </source>
</evidence>